<sequence>MKPQETTMINDERNIIVFRSLLVISAALCAMCSRADFFSGKGEFHECIEIVMALVEFDGSMEDDAPQGKRSSRKKGTVHPKKSIFPDAWASKHERTRGIYRSYRRNATCMRCLPSEVVYDLMEASVSSMTDDNNLYMDDGVDGFPAFGFRPGSEVKQPYRLYLPEKLPAEFTLVATFKPTSFRTSYLFAVLNPFETVVQLGIRISDGPGSNQNVSLVYTNSDEHSHSEEVAKFTVPKLTKKWSKIVIKVSTSDVILYLNCHEMARQKVTRIPQELVFDTASTLYIAQAGPHIQERYDQQRYEQRRSAVMGWREKLGRCFAGGEFRDKNAPRIFDKQRRGCLLTAVALAKGENPLAEGVRIRMASRSSSRQIHGRSVYRPYQSLLERNNSKIFTILVMVFPTRRFACGFCLPRLRHPSTMRILGEAKDNSFSSGELPRAGPIGARRNNSWMQEEREPRRGERGEEWVGGGAIQIRNFPCGDSVAAGYPFPRNPGSSVLEWGRIVPQDSRRDPGRRARYIRYA</sequence>
<feature type="non-terminal residue" evidence="4">
    <location>
        <position position="521"/>
    </location>
</feature>
<evidence type="ECO:0000256" key="1">
    <source>
        <dbReference type="ARBA" id="ARBA00022737"/>
    </source>
</evidence>
<evidence type="ECO:0000256" key="2">
    <source>
        <dbReference type="SAM" id="MobiDB-lite"/>
    </source>
</evidence>
<protein>
    <submittedName>
        <fullName evidence="4">COFA1 protein</fullName>
    </submittedName>
</protein>
<feature type="non-terminal residue" evidence="4">
    <location>
        <position position="1"/>
    </location>
</feature>
<proteinExistence type="predicted"/>
<evidence type="ECO:0000259" key="3">
    <source>
        <dbReference type="SMART" id="SM00210"/>
    </source>
</evidence>
<dbReference type="OrthoDB" id="10060752at2759"/>
<feature type="domain" description="Thrombospondin-like N-terminal" evidence="3">
    <location>
        <begin position="123"/>
        <end position="310"/>
    </location>
</feature>
<dbReference type="AlphaFoldDB" id="A0A836FZ36"/>
<comment type="caution">
    <text evidence="4">The sequence shown here is derived from an EMBL/GenBank/DDBJ whole genome shotgun (WGS) entry which is preliminary data.</text>
</comment>
<feature type="region of interest" description="Disordered" evidence="2">
    <location>
        <begin position="430"/>
        <end position="464"/>
    </location>
</feature>
<evidence type="ECO:0000313" key="5">
    <source>
        <dbReference type="Proteomes" id="UP000670152"/>
    </source>
</evidence>
<gene>
    <name evidence="4" type="primary">Col15a1_0</name>
    <name evidence="4" type="ORF">G6Z77_0001398</name>
</gene>
<organism evidence="4 5">
    <name type="scientific">Acromyrmex heyeri</name>
    <dbReference type="NCBI Taxonomy" id="230685"/>
    <lineage>
        <taxon>Eukaryota</taxon>
        <taxon>Metazoa</taxon>
        <taxon>Ecdysozoa</taxon>
        <taxon>Arthropoda</taxon>
        <taxon>Hexapoda</taxon>
        <taxon>Insecta</taxon>
        <taxon>Pterygota</taxon>
        <taxon>Neoptera</taxon>
        <taxon>Endopterygota</taxon>
        <taxon>Hymenoptera</taxon>
        <taxon>Apocrita</taxon>
        <taxon>Aculeata</taxon>
        <taxon>Formicoidea</taxon>
        <taxon>Formicidae</taxon>
        <taxon>Myrmicinae</taxon>
        <taxon>Acromyrmex</taxon>
    </lineage>
</organism>
<dbReference type="InterPro" id="IPR013320">
    <property type="entry name" value="ConA-like_dom_sf"/>
</dbReference>
<dbReference type="EMBL" id="JAANIB010002961">
    <property type="protein sequence ID" value="KAG5339083.1"/>
    <property type="molecule type" value="Genomic_DNA"/>
</dbReference>
<feature type="compositionally biased region" description="Basic and acidic residues" evidence="2">
    <location>
        <begin position="451"/>
        <end position="464"/>
    </location>
</feature>
<dbReference type="Proteomes" id="UP000670152">
    <property type="component" value="Unassembled WGS sequence"/>
</dbReference>
<keyword evidence="5" id="KW-1185">Reference proteome</keyword>
<dbReference type="InterPro" id="IPR048287">
    <property type="entry name" value="TSPN-like_N"/>
</dbReference>
<name>A0A836FZ36_9HYME</name>
<dbReference type="Gene3D" id="2.60.120.200">
    <property type="match status" value="1"/>
</dbReference>
<dbReference type="SUPFAM" id="SSF49899">
    <property type="entry name" value="Concanavalin A-like lectins/glucanases"/>
    <property type="match status" value="1"/>
</dbReference>
<keyword evidence="1" id="KW-0677">Repeat</keyword>
<evidence type="ECO:0000313" key="4">
    <source>
        <dbReference type="EMBL" id="KAG5339083.1"/>
    </source>
</evidence>
<accession>A0A836FZ36</accession>
<reference evidence="4 5" key="1">
    <citation type="submission" date="2020-02" db="EMBL/GenBank/DDBJ databases">
        <title>Relaxed selection underlies rapid genomic changes in the transitions from sociality to social parasitism in ants.</title>
        <authorList>
            <person name="Bi X."/>
        </authorList>
    </citation>
    <scope>NUCLEOTIDE SEQUENCE [LARGE SCALE GENOMIC DNA]</scope>
    <source>
        <strain evidence="4">BGI-DK2014b</strain>
        <tissue evidence="4">Whole body</tissue>
    </source>
</reference>
<dbReference type="SMART" id="SM00210">
    <property type="entry name" value="TSPN"/>
    <property type="match status" value="1"/>
</dbReference>